<keyword evidence="2" id="KW-0813">Transport</keyword>
<dbReference type="EMBL" id="CAKLPZ010000002">
    <property type="protein sequence ID" value="CAH1000739.1"/>
    <property type="molecule type" value="Genomic_DNA"/>
</dbReference>
<dbReference type="NCBIfam" id="NF007031">
    <property type="entry name" value="PRK09496.1-2"/>
    <property type="match status" value="1"/>
</dbReference>
<dbReference type="PROSITE" id="PS51201">
    <property type="entry name" value="RCK_N"/>
    <property type="match status" value="2"/>
</dbReference>
<feature type="domain" description="RCK C-terminal" evidence="8">
    <location>
        <begin position="141"/>
        <end position="225"/>
    </location>
</feature>
<evidence type="ECO:0000259" key="7">
    <source>
        <dbReference type="PROSITE" id="PS51201"/>
    </source>
</evidence>
<dbReference type="InterPro" id="IPR003148">
    <property type="entry name" value="RCK_N"/>
</dbReference>
<evidence type="ECO:0000256" key="2">
    <source>
        <dbReference type="ARBA" id="ARBA00022448"/>
    </source>
</evidence>
<organism evidence="9 10">
    <name type="scientific">Neolewinella maritima</name>
    <dbReference type="NCBI Taxonomy" id="1383882"/>
    <lineage>
        <taxon>Bacteria</taxon>
        <taxon>Pseudomonadati</taxon>
        <taxon>Bacteroidota</taxon>
        <taxon>Saprospiria</taxon>
        <taxon>Saprospirales</taxon>
        <taxon>Lewinellaceae</taxon>
        <taxon>Neolewinella</taxon>
    </lineage>
</organism>
<name>A0ABM9B0V3_9BACT</name>
<dbReference type="InterPro" id="IPR036291">
    <property type="entry name" value="NAD(P)-bd_dom_sf"/>
</dbReference>
<feature type="domain" description="RCK C-terminal" evidence="8">
    <location>
        <begin position="366"/>
        <end position="446"/>
    </location>
</feature>
<evidence type="ECO:0000256" key="1">
    <source>
        <dbReference type="ARBA" id="ARBA00017378"/>
    </source>
</evidence>
<proteinExistence type="predicted"/>
<dbReference type="PRINTS" id="PR00335">
    <property type="entry name" value="KUPTAKETRKA"/>
</dbReference>
<dbReference type="InterPro" id="IPR036721">
    <property type="entry name" value="RCK_C_sf"/>
</dbReference>
<sequence length="446" mass="49238">MNIVIAGAGDVGFHLAELLATENQNIVLIDNDQDVLDYAGSHLDVLTVRGDATSIATLQSARVGNADLLLAVTTSEQTNMMAAILSKKMGATRVIARVDNEEYLEGEGTATICSLGIDQLISPRRLAALEIERLIKKCSFTDIFEFEHGKLSLVGISLASDSPLAGKRLNQIEGLNNREEMQLIAILRGHHTIIPRGNTELKRYDHIYFIARPGDTKLVEQFVGVKPRTVTSAMIMGGTDLAIATARRLQYGYKVTIVENDKKRCQHITELLDNVLVVNGDFTNFDLLEEEGLSKMDAFMALTENSETNIIACLTAHNHGVYKTIAQVENKEYVHISQNIGVDTLINKKLLAANDIFRYVRKGNVEAITTLQGVDAEVIEYVITKTNRLTKKTLKELHFPDTALIGGVIRGDETIIPNGSSQLQLGDRVIVFAKPQAIRRLDELFR</sequence>
<keyword evidence="10" id="KW-1185">Reference proteome</keyword>
<dbReference type="NCBIfam" id="NF007039">
    <property type="entry name" value="PRK09496.3-2"/>
    <property type="match status" value="1"/>
</dbReference>
<dbReference type="Pfam" id="PF02080">
    <property type="entry name" value="TrkA_C"/>
    <property type="match status" value="2"/>
</dbReference>
<feature type="domain" description="RCK N-terminal" evidence="7">
    <location>
        <begin position="230"/>
        <end position="346"/>
    </location>
</feature>
<keyword evidence="3" id="KW-0633">Potassium transport</keyword>
<dbReference type="Proteomes" id="UP000837803">
    <property type="component" value="Unassembled WGS sequence"/>
</dbReference>
<dbReference type="InterPro" id="IPR050721">
    <property type="entry name" value="Trk_Ktr_HKT_K-transport"/>
</dbReference>
<dbReference type="Gene3D" id="3.40.50.720">
    <property type="entry name" value="NAD(P)-binding Rossmann-like Domain"/>
    <property type="match status" value="2"/>
</dbReference>
<evidence type="ECO:0000256" key="5">
    <source>
        <dbReference type="ARBA" id="ARBA00023027"/>
    </source>
</evidence>
<keyword evidence="5" id="KW-0520">NAD</keyword>
<feature type="domain" description="RCK N-terminal" evidence="7">
    <location>
        <begin position="1"/>
        <end position="121"/>
    </location>
</feature>
<keyword evidence="4" id="KW-0630">Potassium</keyword>
<evidence type="ECO:0000256" key="4">
    <source>
        <dbReference type="ARBA" id="ARBA00022958"/>
    </source>
</evidence>
<dbReference type="Gene3D" id="3.30.70.1450">
    <property type="entry name" value="Regulator of K+ conductance, C-terminal domain"/>
    <property type="match status" value="2"/>
</dbReference>
<dbReference type="NCBIfam" id="NF007038">
    <property type="entry name" value="PRK09496.2-6"/>
    <property type="match status" value="1"/>
</dbReference>
<evidence type="ECO:0000313" key="10">
    <source>
        <dbReference type="Proteomes" id="UP000837803"/>
    </source>
</evidence>
<dbReference type="NCBIfam" id="NF007032">
    <property type="entry name" value="PRK09496.1-4"/>
    <property type="match status" value="1"/>
</dbReference>
<comment type="caution">
    <text evidence="9">The sequence shown here is derived from an EMBL/GenBank/DDBJ whole genome shotgun (WGS) entry which is preliminary data.</text>
</comment>
<dbReference type="InterPro" id="IPR006036">
    <property type="entry name" value="K_uptake_TrkA"/>
</dbReference>
<dbReference type="PANTHER" id="PTHR43833">
    <property type="entry name" value="POTASSIUM CHANNEL PROTEIN 2-RELATED-RELATED"/>
    <property type="match status" value="1"/>
</dbReference>
<keyword evidence="6" id="KW-0406">Ion transport</keyword>
<gene>
    <name evidence="9" type="primary">trkA</name>
    <name evidence="9" type="ORF">LEM8419_01860</name>
</gene>
<dbReference type="SUPFAM" id="SSF116726">
    <property type="entry name" value="TrkA C-terminal domain-like"/>
    <property type="match status" value="2"/>
</dbReference>
<evidence type="ECO:0000256" key="6">
    <source>
        <dbReference type="ARBA" id="ARBA00023065"/>
    </source>
</evidence>
<protein>
    <recommendedName>
        <fullName evidence="1">Trk system potassium uptake protein TrkA</fullName>
    </recommendedName>
</protein>
<dbReference type="SUPFAM" id="SSF51735">
    <property type="entry name" value="NAD(P)-binding Rossmann-fold domains"/>
    <property type="match status" value="2"/>
</dbReference>
<dbReference type="PANTHER" id="PTHR43833:SF5">
    <property type="entry name" value="TRK SYSTEM POTASSIUM UPTAKE PROTEIN TRKA"/>
    <property type="match status" value="1"/>
</dbReference>
<evidence type="ECO:0000256" key="3">
    <source>
        <dbReference type="ARBA" id="ARBA00022538"/>
    </source>
</evidence>
<evidence type="ECO:0000259" key="8">
    <source>
        <dbReference type="PROSITE" id="PS51202"/>
    </source>
</evidence>
<dbReference type="Pfam" id="PF02254">
    <property type="entry name" value="TrkA_N"/>
    <property type="match status" value="2"/>
</dbReference>
<accession>A0ABM9B0V3</accession>
<dbReference type="InterPro" id="IPR006037">
    <property type="entry name" value="RCK_C"/>
</dbReference>
<reference evidence="9" key="1">
    <citation type="submission" date="2021-12" db="EMBL/GenBank/DDBJ databases">
        <authorList>
            <person name="Rodrigo-Torres L."/>
            <person name="Arahal R. D."/>
            <person name="Lucena T."/>
        </authorList>
    </citation>
    <scope>NUCLEOTIDE SEQUENCE</scope>
    <source>
        <strain evidence="9">CECT 8419</strain>
    </source>
</reference>
<dbReference type="PROSITE" id="PS51202">
    <property type="entry name" value="RCK_C"/>
    <property type="match status" value="2"/>
</dbReference>
<evidence type="ECO:0000313" key="9">
    <source>
        <dbReference type="EMBL" id="CAH1000739.1"/>
    </source>
</evidence>
<dbReference type="RefSeq" id="WP_238750768.1">
    <property type="nucleotide sequence ID" value="NZ_CAKLPZ010000002.1"/>
</dbReference>